<accession>A0ACB6QQL5</accession>
<dbReference type="EMBL" id="MU003516">
    <property type="protein sequence ID" value="KAF2468395.1"/>
    <property type="molecule type" value="Genomic_DNA"/>
</dbReference>
<keyword evidence="1" id="KW-0418">Kinase</keyword>
<protein>
    <submittedName>
        <fullName evidence="1">Adenylate kinase 1 ATP binding protein</fullName>
    </submittedName>
</protein>
<organism evidence="1 2">
    <name type="scientific">Lindgomyces ingoldianus</name>
    <dbReference type="NCBI Taxonomy" id="673940"/>
    <lineage>
        <taxon>Eukaryota</taxon>
        <taxon>Fungi</taxon>
        <taxon>Dikarya</taxon>
        <taxon>Ascomycota</taxon>
        <taxon>Pezizomycotina</taxon>
        <taxon>Dothideomycetes</taxon>
        <taxon>Pleosporomycetidae</taxon>
        <taxon>Pleosporales</taxon>
        <taxon>Lindgomycetaceae</taxon>
        <taxon>Lindgomyces</taxon>
    </lineage>
</organism>
<gene>
    <name evidence="1" type="ORF">BDR25DRAFT_373531</name>
</gene>
<comment type="caution">
    <text evidence="1">The sequence shown here is derived from an EMBL/GenBank/DDBJ whole genome shotgun (WGS) entry which is preliminary data.</text>
</comment>
<sequence length="259" mass="28934">MESTTPTLGKGSRCFAIIFVLGTSPLDRPIYSVFSNQILGAPGAGKGTLCAHLAQIHNLTHYSVGDNLRSWMHKNRGTSLAAQIQDKLDNQGFLSSEDLNPFLCQAIMEAIYQDEPKPKGILVDGFPRCLEQLESFSVWPFEDKLPLCPISDSEVRPNAKPDIVLSLEVTKQNARARYISRARDSNDSKEKFERRFVEYEAETIAVKDVYHQRGILINVDTNGSKEENIDKLTRKLDKSGLWQKVIVEGSTGVHILTKA</sequence>
<keyword evidence="1" id="KW-0808">Transferase</keyword>
<evidence type="ECO:0000313" key="1">
    <source>
        <dbReference type="EMBL" id="KAF2468395.1"/>
    </source>
</evidence>
<keyword evidence="2" id="KW-1185">Reference proteome</keyword>
<dbReference type="Proteomes" id="UP000799755">
    <property type="component" value="Unassembled WGS sequence"/>
</dbReference>
<proteinExistence type="predicted"/>
<name>A0ACB6QQL5_9PLEO</name>
<evidence type="ECO:0000313" key="2">
    <source>
        <dbReference type="Proteomes" id="UP000799755"/>
    </source>
</evidence>
<reference evidence="1" key="1">
    <citation type="journal article" date="2020" name="Stud. Mycol.">
        <title>101 Dothideomycetes genomes: a test case for predicting lifestyles and emergence of pathogens.</title>
        <authorList>
            <person name="Haridas S."/>
            <person name="Albert R."/>
            <person name="Binder M."/>
            <person name="Bloem J."/>
            <person name="Labutti K."/>
            <person name="Salamov A."/>
            <person name="Andreopoulos B."/>
            <person name="Baker S."/>
            <person name="Barry K."/>
            <person name="Bills G."/>
            <person name="Bluhm B."/>
            <person name="Cannon C."/>
            <person name="Castanera R."/>
            <person name="Culley D."/>
            <person name="Daum C."/>
            <person name="Ezra D."/>
            <person name="Gonzalez J."/>
            <person name="Henrissat B."/>
            <person name="Kuo A."/>
            <person name="Liang C."/>
            <person name="Lipzen A."/>
            <person name="Lutzoni F."/>
            <person name="Magnuson J."/>
            <person name="Mondo S."/>
            <person name="Nolan M."/>
            <person name="Ohm R."/>
            <person name="Pangilinan J."/>
            <person name="Park H.-J."/>
            <person name="Ramirez L."/>
            <person name="Alfaro M."/>
            <person name="Sun H."/>
            <person name="Tritt A."/>
            <person name="Yoshinaga Y."/>
            <person name="Zwiers L.-H."/>
            <person name="Turgeon B."/>
            <person name="Goodwin S."/>
            <person name="Spatafora J."/>
            <person name="Crous P."/>
            <person name="Grigoriev I."/>
        </authorList>
    </citation>
    <scope>NUCLEOTIDE SEQUENCE</scope>
    <source>
        <strain evidence="1">ATCC 200398</strain>
    </source>
</reference>